<dbReference type="EMBL" id="JAMOIL010000011">
    <property type="protein sequence ID" value="MCM0620719.1"/>
    <property type="molecule type" value="Genomic_DNA"/>
</dbReference>
<proteinExistence type="predicted"/>
<dbReference type="InterPro" id="IPR029058">
    <property type="entry name" value="AB_hydrolase_fold"/>
</dbReference>
<name>A0A9X2D804_9ACTN</name>
<dbReference type="Proteomes" id="UP001139485">
    <property type="component" value="Unassembled WGS sequence"/>
</dbReference>
<dbReference type="SUPFAM" id="SSF53474">
    <property type="entry name" value="alpha/beta-Hydrolases"/>
    <property type="match status" value="1"/>
</dbReference>
<evidence type="ECO:0000313" key="3">
    <source>
        <dbReference type="Proteomes" id="UP001139485"/>
    </source>
</evidence>
<dbReference type="RefSeq" id="WP_250827274.1">
    <property type="nucleotide sequence ID" value="NZ_JAMOIL010000011.1"/>
</dbReference>
<sequence>MTTLALLPGIALLASDYTALADEVRALRPGWRVEVLDALDVPVTDPVAGLRDHLGEGDLGEPVVLVGHSLGALAAVEWAATWPGEVAGLVLLDPSDPWGDVDARLLPGGPVHRLVRRCFSLVTRLPVAARSLGRSARAGILADSGEEEWAPRDLLARRYGTRAGVLSVWDQLCGRFTQLGRVAPLVERVVAPATVLLAHAPGEDPEAHPLVEALGAAAVPVAGTHCFPCVLPAETARLVVAAVDRG</sequence>
<reference evidence="2" key="1">
    <citation type="submission" date="2022-05" db="EMBL/GenBank/DDBJ databases">
        <authorList>
            <person name="Tuo L."/>
        </authorList>
    </citation>
    <scope>NUCLEOTIDE SEQUENCE</scope>
    <source>
        <strain evidence="2">BSK12Z-4</strain>
    </source>
</reference>
<keyword evidence="2" id="KW-0378">Hydrolase</keyword>
<protein>
    <submittedName>
        <fullName evidence="2">Alpha/beta hydrolase</fullName>
    </submittedName>
</protein>
<organism evidence="2 3">
    <name type="scientific">Nocardioides bruguierae</name>
    <dbReference type="NCBI Taxonomy" id="2945102"/>
    <lineage>
        <taxon>Bacteria</taxon>
        <taxon>Bacillati</taxon>
        <taxon>Actinomycetota</taxon>
        <taxon>Actinomycetes</taxon>
        <taxon>Propionibacteriales</taxon>
        <taxon>Nocardioidaceae</taxon>
        <taxon>Nocardioides</taxon>
    </lineage>
</organism>
<dbReference type="Pfam" id="PF12697">
    <property type="entry name" value="Abhydrolase_6"/>
    <property type="match status" value="1"/>
</dbReference>
<comment type="caution">
    <text evidence="2">The sequence shown here is derived from an EMBL/GenBank/DDBJ whole genome shotgun (WGS) entry which is preliminary data.</text>
</comment>
<accession>A0A9X2D804</accession>
<keyword evidence="3" id="KW-1185">Reference proteome</keyword>
<evidence type="ECO:0000259" key="1">
    <source>
        <dbReference type="Pfam" id="PF12697"/>
    </source>
</evidence>
<evidence type="ECO:0000313" key="2">
    <source>
        <dbReference type="EMBL" id="MCM0620719.1"/>
    </source>
</evidence>
<dbReference type="Gene3D" id="3.40.50.1820">
    <property type="entry name" value="alpha/beta hydrolase"/>
    <property type="match status" value="1"/>
</dbReference>
<feature type="domain" description="AB hydrolase-1" evidence="1">
    <location>
        <begin position="6"/>
        <end position="236"/>
    </location>
</feature>
<gene>
    <name evidence="2" type="ORF">M8330_10495</name>
</gene>
<dbReference type="GO" id="GO:0016787">
    <property type="term" value="F:hydrolase activity"/>
    <property type="evidence" value="ECO:0007669"/>
    <property type="project" value="UniProtKB-KW"/>
</dbReference>
<dbReference type="AlphaFoldDB" id="A0A9X2D804"/>
<dbReference type="InterPro" id="IPR000073">
    <property type="entry name" value="AB_hydrolase_1"/>
</dbReference>